<reference evidence="1" key="1">
    <citation type="submission" date="2021-03" db="EMBL/GenBank/DDBJ databases">
        <title>Streptomyces strains.</title>
        <authorList>
            <person name="Lund M.B."/>
            <person name="Toerring T."/>
        </authorList>
    </citation>
    <scope>NUCLEOTIDE SEQUENCE</scope>
    <source>
        <strain evidence="1">JCM 4242</strain>
    </source>
</reference>
<comment type="caution">
    <text evidence="1">The sequence shown here is derived from an EMBL/GenBank/DDBJ whole genome shotgun (WGS) entry which is preliminary data.</text>
</comment>
<evidence type="ECO:0000313" key="2">
    <source>
        <dbReference type="Proteomes" id="UP000664781"/>
    </source>
</evidence>
<sequence length="152" mass="17225">MVKRDELVGTVLVRCPRCAGVARVVPAPADPGAASVLYRPRNLVCRGCGLSRQHPGTPIVFRGGPGEVADPYFQVPLWLQVETRHGRVWAYNPEHLEMLRQFVRAPLRERGPWYERGRKMSFIARMPAWFKSAKNRGEVLRALDRLRVSLPA</sequence>
<dbReference type="AlphaFoldDB" id="A0A939FUA9"/>
<evidence type="ECO:0000313" key="1">
    <source>
        <dbReference type="EMBL" id="MBO0657489.1"/>
    </source>
</evidence>
<dbReference type="Proteomes" id="UP000664781">
    <property type="component" value="Unassembled WGS sequence"/>
</dbReference>
<keyword evidence="2" id="KW-1185">Reference proteome</keyword>
<accession>A0A939FUA9</accession>
<evidence type="ECO:0008006" key="3">
    <source>
        <dbReference type="Google" id="ProtNLM"/>
    </source>
</evidence>
<gene>
    <name evidence="1" type="ORF">J1792_33705</name>
</gene>
<proteinExistence type="predicted"/>
<organism evidence="1 2">
    <name type="scientific">Streptomyces triculaminicus</name>
    <dbReference type="NCBI Taxonomy" id="2816232"/>
    <lineage>
        <taxon>Bacteria</taxon>
        <taxon>Bacillati</taxon>
        <taxon>Actinomycetota</taxon>
        <taxon>Actinomycetes</taxon>
        <taxon>Kitasatosporales</taxon>
        <taxon>Streptomycetaceae</taxon>
        <taxon>Streptomyces</taxon>
    </lineage>
</organism>
<name>A0A939FUA9_9ACTN</name>
<protein>
    <recommendedName>
        <fullName evidence="3">TFIIB-type zinc ribbon-containing protein</fullName>
    </recommendedName>
</protein>
<dbReference type="EMBL" id="JAFMOF010000011">
    <property type="protein sequence ID" value="MBO0657489.1"/>
    <property type="molecule type" value="Genomic_DNA"/>
</dbReference>